<evidence type="ECO:0000256" key="6">
    <source>
        <dbReference type="RuleBase" id="RU365090"/>
    </source>
</evidence>
<dbReference type="InterPro" id="IPR036135">
    <property type="entry name" value="MoeA_linker/N_sf"/>
</dbReference>
<evidence type="ECO:0000256" key="2">
    <source>
        <dbReference type="ARBA" id="ARBA00005046"/>
    </source>
</evidence>
<dbReference type="Pfam" id="PF03453">
    <property type="entry name" value="MoeA_N"/>
    <property type="match status" value="1"/>
</dbReference>
<keyword evidence="9" id="KW-1185">Reference proteome</keyword>
<dbReference type="Pfam" id="PF00994">
    <property type="entry name" value="MoCF_biosynth"/>
    <property type="match status" value="1"/>
</dbReference>
<dbReference type="Gene3D" id="3.90.105.10">
    <property type="entry name" value="Molybdopterin biosynthesis moea protein, domain 2"/>
    <property type="match status" value="1"/>
</dbReference>
<comment type="similarity">
    <text evidence="3 6">Belongs to the MoeA family.</text>
</comment>
<dbReference type="PANTHER" id="PTHR10192:SF5">
    <property type="entry name" value="GEPHYRIN"/>
    <property type="match status" value="1"/>
</dbReference>
<evidence type="ECO:0000256" key="4">
    <source>
        <dbReference type="ARBA" id="ARBA00023150"/>
    </source>
</evidence>
<evidence type="ECO:0000259" key="7">
    <source>
        <dbReference type="SMART" id="SM00852"/>
    </source>
</evidence>
<evidence type="ECO:0000313" key="8">
    <source>
        <dbReference type="EMBL" id="QPC45300.1"/>
    </source>
</evidence>
<comment type="cofactor">
    <cofactor evidence="6">
        <name>Mg(2+)</name>
        <dbReference type="ChEBI" id="CHEBI:18420"/>
    </cofactor>
</comment>
<dbReference type="GO" id="GO:0005829">
    <property type="term" value="C:cytosol"/>
    <property type="evidence" value="ECO:0007669"/>
    <property type="project" value="TreeGrafter"/>
</dbReference>
<dbReference type="NCBIfam" id="TIGR00177">
    <property type="entry name" value="molyb_syn"/>
    <property type="match status" value="1"/>
</dbReference>
<dbReference type="Gene3D" id="2.170.190.11">
    <property type="entry name" value="Molybdopterin biosynthesis moea protein, domain 3"/>
    <property type="match status" value="1"/>
</dbReference>
<dbReference type="PROSITE" id="PS01079">
    <property type="entry name" value="MOCF_BIOSYNTHESIS_2"/>
    <property type="match status" value="1"/>
</dbReference>
<proteinExistence type="inferred from homology"/>
<reference evidence="8 9" key="1">
    <citation type="submission" date="2020-06" db="EMBL/GenBank/DDBJ databases">
        <title>Genome sequence of 2 isolates from Red Sea Mangroves.</title>
        <authorList>
            <person name="Sefrji F."/>
            <person name="Michoud G."/>
            <person name="Merlino G."/>
            <person name="Daffonchio D."/>
        </authorList>
    </citation>
    <scope>NUCLEOTIDE SEQUENCE [LARGE SCALE GENOMIC DNA]</scope>
    <source>
        <strain evidence="8 9">R1DC25</strain>
    </source>
</reference>
<sequence>MPPKRLLDDCFLHDRDRLRHEEALALIAERIRPVAGVEEVALEAAHGRILAEPVAAPRNVPAFDNAAVDGYAFSARDVDPDAVTALPLGLRMSAGDPVGLALKAGTAARIFTGAPVPKGADTVIMQEDAVRSGDRVEIPAGVRQGANIRKAGEDLAEGEAVVEAGTRLRPQELAAVASTGCDRVVCRERLRVALVSTGDEVVRPGAVLRPGQVYDSNHYLLRGLLETVGAEIHDMGILPDDETVVREAVGRAAQSAHAIVTTGGASRGEADHIVSTISELGALHAWQLAIKPGRPLAFGQIGETVFLGFPGNPVAVFVCFLLYGRPLLAGLQGASWQAPRGFLVPAGFEIARKKPDRREFLRGWVEETADGPVARKFPRDGSGLISGLRAADGLIELPEEVTRIAPGDPVRYLPFSAFGVMPR</sequence>
<evidence type="ECO:0000256" key="1">
    <source>
        <dbReference type="ARBA" id="ARBA00002901"/>
    </source>
</evidence>
<dbReference type="SUPFAM" id="SSF63867">
    <property type="entry name" value="MoeA C-terminal domain-like"/>
    <property type="match status" value="1"/>
</dbReference>
<dbReference type="UniPathway" id="UPA00344"/>
<dbReference type="InterPro" id="IPR008284">
    <property type="entry name" value="MoCF_biosynth_CS"/>
</dbReference>
<keyword evidence="6 8" id="KW-0808">Transferase</keyword>
<dbReference type="KEGG" id="kmn:HW532_11355"/>
<gene>
    <name evidence="8" type="ORF">HW532_11355</name>
</gene>
<dbReference type="Gene3D" id="3.40.980.10">
    <property type="entry name" value="MoaB/Mog-like domain"/>
    <property type="match status" value="1"/>
</dbReference>
<dbReference type="Gene3D" id="2.40.340.10">
    <property type="entry name" value="MoeA, C-terminal, domain IV"/>
    <property type="match status" value="1"/>
</dbReference>
<dbReference type="InterPro" id="IPR036425">
    <property type="entry name" value="MoaB/Mog-like_dom_sf"/>
</dbReference>
<dbReference type="SUPFAM" id="SSF63882">
    <property type="entry name" value="MoeA N-terminal region -like"/>
    <property type="match status" value="1"/>
</dbReference>
<accession>A0A7S8HE39</accession>
<dbReference type="EMBL" id="CP058214">
    <property type="protein sequence ID" value="QPC45300.1"/>
    <property type="molecule type" value="Genomic_DNA"/>
</dbReference>
<evidence type="ECO:0000256" key="3">
    <source>
        <dbReference type="ARBA" id="ARBA00010763"/>
    </source>
</evidence>
<keyword evidence="4 6" id="KW-0501">Molybdenum cofactor biosynthesis</keyword>
<dbReference type="Proteomes" id="UP000593594">
    <property type="component" value="Chromosome"/>
</dbReference>
<evidence type="ECO:0000313" key="9">
    <source>
        <dbReference type="Proteomes" id="UP000593594"/>
    </source>
</evidence>
<comment type="pathway">
    <text evidence="2 6">Cofactor biosynthesis; molybdopterin biosynthesis.</text>
</comment>
<dbReference type="InterPro" id="IPR005110">
    <property type="entry name" value="MoeA_linker/N"/>
</dbReference>
<protein>
    <recommendedName>
        <fullName evidence="6">Molybdopterin molybdenumtransferase</fullName>
        <ecNumber evidence="6">2.10.1.1</ecNumber>
    </recommendedName>
</protein>
<comment type="function">
    <text evidence="1 6">Catalyzes the insertion of molybdate into adenylated molybdopterin with the concomitant release of AMP.</text>
</comment>
<evidence type="ECO:0000256" key="5">
    <source>
        <dbReference type="ARBA" id="ARBA00047317"/>
    </source>
</evidence>
<dbReference type="InterPro" id="IPR036688">
    <property type="entry name" value="MoeA_C_domain_IV_sf"/>
</dbReference>
<keyword evidence="6" id="KW-0479">Metal-binding</keyword>
<dbReference type="CDD" id="cd00887">
    <property type="entry name" value="MoeA"/>
    <property type="match status" value="1"/>
</dbReference>
<organism evidence="8 9">
    <name type="scientific">Kaustia mangrovi</name>
    <dbReference type="NCBI Taxonomy" id="2593653"/>
    <lineage>
        <taxon>Bacteria</taxon>
        <taxon>Pseudomonadati</taxon>
        <taxon>Pseudomonadota</taxon>
        <taxon>Alphaproteobacteria</taxon>
        <taxon>Hyphomicrobiales</taxon>
        <taxon>Parvibaculaceae</taxon>
        <taxon>Kaustia</taxon>
    </lineage>
</organism>
<dbReference type="InterPro" id="IPR005111">
    <property type="entry name" value="MoeA_C_domain_IV"/>
</dbReference>
<name>A0A7S8HE39_9HYPH</name>
<dbReference type="SMART" id="SM00852">
    <property type="entry name" value="MoCF_biosynth"/>
    <property type="match status" value="1"/>
</dbReference>
<dbReference type="InterPro" id="IPR038987">
    <property type="entry name" value="MoeA-like"/>
</dbReference>
<dbReference type="InterPro" id="IPR001453">
    <property type="entry name" value="MoaB/Mog_dom"/>
</dbReference>
<dbReference type="EC" id="2.10.1.1" evidence="6"/>
<dbReference type="GO" id="GO:0061599">
    <property type="term" value="F:molybdopterin molybdotransferase activity"/>
    <property type="evidence" value="ECO:0007669"/>
    <property type="project" value="UniProtKB-UniRule"/>
</dbReference>
<dbReference type="SUPFAM" id="SSF53218">
    <property type="entry name" value="Molybdenum cofactor biosynthesis proteins"/>
    <property type="match status" value="1"/>
</dbReference>
<comment type="catalytic activity">
    <reaction evidence="5">
        <text>adenylyl-molybdopterin + molybdate = Mo-molybdopterin + AMP + H(+)</text>
        <dbReference type="Rhea" id="RHEA:35047"/>
        <dbReference type="ChEBI" id="CHEBI:15378"/>
        <dbReference type="ChEBI" id="CHEBI:36264"/>
        <dbReference type="ChEBI" id="CHEBI:62727"/>
        <dbReference type="ChEBI" id="CHEBI:71302"/>
        <dbReference type="ChEBI" id="CHEBI:456215"/>
        <dbReference type="EC" id="2.10.1.1"/>
    </reaction>
</comment>
<dbReference type="NCBIfam" id="NF045515">
    <property type="entry name" value="Glp_gephyrin"/>
    <property type="match status" value="1"/>
</dbReference>
<dbReference type="PANTHER" id="PTHR10192">
    <property type="entry name" value="MOLYBDOPTERIN BIOSYNTHESIS PROTEIN"/>
    <property type="match status" value="1"/>
</dbReference>
<feature type="domain" description="MoaB/Mog" evidence="7">
    <location>
        <begin position="193"/>
        <end position="330"/>
    </location>
</feature>
<dbReference type="GO" id="GO:0006777">
    <property type="term" value="P:Mo-molybdopterin cofactor biosynthetic process"/>
    <property type="evidence" value="ECO:0007669"/>
    <property type="project" value="UniProtKB-UniRule"/>
</dbReference>
<dbReference type="AlphaFoldDB" id="A0A7S8HE39"/>
<keyword evidence="6" id="KW-0500">Molybdenum</keyword>
<keyword evidence="6" id="KW-0460">Magnesium</keyword>
<dbReference type="GO" id="GO:0046872">
    <property type="term" value="F:metal ion binding"/>
    <property type="evidence" value="ECO:0007669"/>
    <property type="project" value="UniProtKB-UniRule"/>
</dbReference>
<dbReference type="Pfam" id="PF03454">
    <property type="entry name" value="MoeA_C"/>
    <property type="match status" value="1"/>
</dbReference>